<name>A0A2U1A5F7_9BURK</name>
<evidence type="ECO:0000313" key="3">
    <source>
        <dbReference type="Proteomes" id="UP000247772"/>
    </source>
</evidence>
<evidence type="ECO:0000313" key="1">
    <source>
        <dbReference type="EMBL" id="MBB2926320.1"/>
    </source>
</evidence>
<keyword evidence="4" id="KW-1185">Reference proteome</keyword>
<evidence type="ECO:0000313" key="2">
    <source>
        <dbReference type="EMBL" id="PYE14769.1"/>
    </source>
</evidence>
<dbReference type="Proteomes" id="UP000533533">
    <property type="component" value="Unassembled WGS sequence"/>
</dbReference>
<protein>
    <submittedName>
        <fullName evidence="2">Uncharacterized protein</fullName>
    </submittedName>
</protein>
<sequence>MDRNELLDLIRRNGTGIIDRFLPSGARAELESVICDGHREVDADAWLMFMSIRALLRNGGMPSCESDCEAGRVMALLNA</sequence>
<accession>A0A2U1A5F7</accession>
<organism evidence="2 3">
    <name type="scientific">Paraburkholderia silvatlantica</name>
    <dbReference type="NCBI Taxonomy" id="321895"/>
    <lineage>
        <taxon>Bacteria</taxon>
        <taxon>Pseudomonadati</taxon>
        <taxon>Pseudomonadota</taxon>
        <taxon>Betaproteobacteria</taxon>
        <taxon>Burkholderiales</taxon>
        <taxon>Burkholderiaceae</taxon>
        <taxon>Paraburkholderia</taxon>
    </lineage>
</organism>
<reference evidence="2 3" key="1">
    <citation type="submission" date="2018-06" db="EMBL/GenBank/DDBJ databases">
        <title>Genomic Encyclopedia of Type Strains, Phase IV (KMG-V): Genome sequencing to study the core and pangenomes of soil and plant-associated prokaryotes.</title>
        <authorList>
            <person name="Whitman W."/>
        </authorList>
    </citation>
    <scope>NUCLEOTIDE SEQUENCE [LARGE SCALE GENOMIC DNA]</scope>
    <source>
        <strain evidence="2 3">SRCL-318</strain>
        <strain evidence="1 4">SRMrh-85</strain>
    </source>
</reference>
<gene>
    <name evidence="2" type="ORF">C7410_13717</name>
    <name evidence="1" type="ORF">FHX59_000727</name>
</gene>
<dbReference type="RefSeq" id="WP_110386980.1">
    <property type="nucleotide sequence ID" value="NZ_JACHVZ010000002.1"/>
</dbReference>
<dbReference type="AlphaFoldDB" id="A0A2U1A5F7"/>
<comment type="caution">
    <text evidence="2">The sequence shown here is derived from an EMBL/GenBank/DDBJ whole genome shotgun (WGS) entry which is preliminary data.</text>
</comment>
<dbReference type="EMBL" id="JACHVZ010000002">
    <property type="protein sequence ID" value="MBB2926320.1"/>
    <property type="molecule type" value="Genomic_DNA"/>
</dbReference>
<dbReference type="EMBL" id="QJSQ01000037">
    <property type="protein sequence ID" value="PYE14769.1"/>
    <property type="molecule type" value="Genomic_DNA"/>
</dbReference>
<dbReference type="OrthoDB" id="9009407at2"/>
<proteinExistence type="predicted"/>
<evidence type="ECO:0000313" key="4">
    <source>
        <dbReference type="Proteomes" id="UP000533533"/>
    </source>
</evidence>
<dbReference type="Proteomes" id="UP000247772">
    <property type="component" value="Unassembled WGS sequence"/>
</dbReference>